<dbReference type="KEGG" id="yti:FNA67_02005"/>
<gene>
    <name evidence="3" type="ORF">FNA67_02005</name>
</gene>
<name>A0A5B9DVK4_9HYPH</name>
<dbReference type="EMBL" id="CP041690">
    <property type="protein sequence ID" value="QEE22659.1"/>
    <property type="molecule type" value="Genomic_DNA"/>
</dbReference>
<dbReference type="InterPro" id="IPR004380">
    <property type="entry name" value="Asp_race"/>
</dbReference>
<accession>A0A5B9DVK4</accession>
<dbReference type="PANTHER" id="PTHR21198">
    <property type="entry name" value="GLUTAMATE RACEMASE"/>
    <property type="match status" value="1"/>
</dbReference>
<evidence type="ECO:0000313" key="4">
    <source>
        <dbReference type="Proteomes" id="UP000321062"/>
    </source>
</evidence>
<keyword evidence="4" id="KW-1185">Reference proteome</keyword>
<organism evidence="3 4">
    <name type="scientific">Paradevosia tibetensis</name>
    <dbReference type="NCBI Taxonomy" id="1447062"/>
    <lineage>
        <taxon>Bacteria</taxon>
        <taxon>Pseudomonadati</taxon>
        <taxon>Pseudomonadota</taxon>
        <taxon>Alphaproteobacteria</taxon>
        <taxon>Hyphomicrobiales</taxon>
        <taxon>Devosiaceae</taxon>
        <taxon>Paradevosia</taxon>
    </lineage>
</organism>
<evidence type="ECO:0000313" key="3">
    <source>
        <dbReference type="EMBL" id="QEE22659.1"/>
    </source>
</evidence>
<dbReference type="SUPFAM" id="SSF53681">
    <property type="entry name" value="Aspartate/glutamate racemase"/>
    <property type="match status" value="2"/>
</dbReference>
<reference evidence="3 4" key="1">
    <citation type="journal article" date="2015" name="Int. J. Syst. Evol. Microbiol.">
        <title>Youhaiella tibetensis gen. nov., sp. nov., isolated from subsurface sediment.</title>
        <authorList>
            <person name="Wang Y.X."/>
            <person name="Huang F.Q."/>
            <person name="Nogi Y."/>
            <person name="Pang S.J."/>
            <person name="Wang P.K."/>
            <person name="Lv J."/>
        </authorList>
    </citation>
    <scope>NUCLEOTIDE SEQUENCE [LARGE SCALE GENOMIC DNA]</scope>
    <source>
        <strain evidence="4">fig4</strain>
    </source>
</reference>
<dbReference type="InterPro" id="IPR001920">
    <property type="entry name" value="Asp/Glu_race"/>
</dbReference>
<sequence length="238" mass="26329">MSNHATGEYYRLLNDQLAEANNGNTGEIAIVSVNYGNIEHFVFNDLWSEAEAYLAEKLDRLEAARPDVVLCASNSMHLAFEPVISKRQTPYIHIVDPTGHAIREAGISRIGFLGTRFTMNSTKMHRRYLERWGVEIIVPDEQDRDLIDHITLQELCHGIVSPESKSEALDVVADLEERGAQGIILGCTELCLLLRPEDVPHLPAFDTTALHIAAAVDFVRGDDSLVSIGSRLRLAVGG</sequence>
<dbReference type="InterPro" id="IPR015942">
    <property type="entry name" value="Asp/Glu/hydantoin_racemase"/>
</dbReference>
<evidence type="ECO:0000256" key="1">
    <source>
        <dbReference type="ARBA" id="ARBA00007847"/>
    </source>
</evidence>
<dbReference type="GO" id="GO:0047661">
    <property type="term" value="F:amino-acid racemase activity"/>
    <property type="evidence" value="ECO:0007669"/>
    <property type="project" value="InterPro"/>
</dbReference>
<dbReference type="AlphaFoldDB" id="A0A5B9DVK4"/>
<keyword evidence="2 3" id="KW-0413">Isomerase</keyword>
<comment type="similarity">
    <text evidence="1">Belongs to the aspartate/glutamate racemases family.</text>
</comment>
<dbReference type="Gene3D" id="3.40.50.1860">
    <property type="match status" value="2"/>
</dbReference>
<proteinExistence type="inferred from homology"/>
<dbReference type="EC" id="5.1.1.-" evidence="3"/>
<dbReference type="NCBIfam" id="TIGR00035">
    <property type="entry name" value="asp_race"/>
    <property type="match status" value="1"/>
</dbReference>
<dbReference type="Proteomes" id="UP000321062">
    <property type="component" value="Chromosome"/>
</dbReference>
<evidence type="ECO:0000256" key="2">
    <source>
        <dbReference type="ARBA" id="ARBA00023235"/>
    </source>
</evidence>
<protein>
    <submittedName>
        <fullName evidence="3">Amino acid racemase</fullName>
        <ecNumber evidence="3">5.1.1.-</ecNumber>
    </submittedName>
</protein>
<dbReference type="Pfam" id="PF01177">
    <property type="entry name" value="Asp_Glu_race"/>
    <property type="match status" value="1"/>
</dbReference>
<dbReference type="OrthoDB" id="9803739at2"/>
<dbReference type="PANTHER" id="PTHR21198:SF7">
    <property type="entry name" value="ASPARTATE-GLUTAMATE RACEMASE FAMILY"/>
    <property type="match status" value="1"/>
</dbReference>